<dbReference type="Proteomes" id="UP000093514">
    <property type="component" value="Unassembled WGS sequence"/>
</dbReference>
<dbReference type="GO" id="GO:0045892">
    <property type="term" value="P:negative regulation of DNA-templated transcription"/>
    <property type="evidence" value="ECO:0007669"/>
    <property type="project" value="InterPro"/>
</dbReference>
<dbReference type="GO" id="GO:0046685">
    <property type="term" value="P:response to arsenic-containing substance"/>
    <property type="evidence" value="ECO:0007669"/>
    <property type="project" value="InterPro"/>
</dbReference>
<dbReference type="GO" id="GO:0003677">
    <property type="term" value="F:DNA binding"/>
    <property type="evidence" value="ECO:0007669"/>
    <property type="project" value="InterPro"/>
</dbReference>
<sequence length="104" mass="11436">MKVTIYEPPMCCPTGVCGPSVDDKLVKFNDALKQLKKEGIEVERNSMNNNPIAFQQNKAILNLVNTQGTNDLPATAINGTFIKLGEYPTLEELKAEIAKVKEAK</sequence>
<evidence type="ECO:0000313" key="1">
    <source>
        <dbReference type="EMBL" id="OCL27397.1"/>
    </source>
</evidence>
<name>A0A1C0AAT0_9FIRM</name>
<dbReference type="AlphaFoldDB" id="A0A1C0AAT0"/>
<reference evidence="1 2" key="2">
    <citation type="submission" date="2016-08" db="EMBL/GenBank/DDBJ databases">
        <title>Orenia metallireducens sp. nov. strain Z6, a Novel Metal-reducing Firmicute from the Deep Subsurface.</title>
        <authorList>
            <person name="Maxim B.I."/>
            <person name="Kenneth K."/>
            <person name="Flynn T.M."/>
            <person name="Oloughlin E.J."/>
            <person name="Locke R.A."/>
            <person name="Weber J.R."/>
            <person name="Egan S.M."/>
            <person name="Mackie R.I."/>
            <person name="Cann I.K."/>
        </authorList>
    </citation>
    <scope>NUCLEOTIDE SEQUENCE [LARGE SCALE GENOMIC DNA]</scope>
    <source>
        <strain evidence="1 2">Z6</strain>
    </source>
</reference>
<protein>
    <submittedName>
        <fullName evidence="1">Transcriptional regulator</fullName>
    </submittedName>
</protein>
<dbReference type="Pfam" id="PF06953">
    <property type="entry name" value="ArsD"/>
    <property type="match status" value="1"/>
</dbReference>
<dbReference type="EMBL" id="LWDV01000008">
    <property type="protein sequence ID" value="OCL27397.1"/>
    <property type="molecule type" value="Genomic_DNA"/>
</dbReference>
<dbReference type="NCBIfam" id="NF033727">
    <property type="entry name" value="chaperon_ArsD"/>
    <property type="match status" value="1"/>
</dbReference>
<accession>A0A1C0AAT0</accession>
<dbReference type="InterPro" id="IPR010712">
    <property type="entry name" value="Arsenical-R_ArsD"/>
</dbReference>
<dbReference type="Gene3D" id="3.40.30.10">
    <property type="entry name" value="Glutaredoxin"/>
    <property type="match status" value="1"/>
</dbReference>
<keyword evidence="2" id="KW-1185">Reference proteome</keyword>
<evidence type="ECO:0000313" key="2">
    <source>
        <dbReference type="Proteomes" id="UP000093514"/>
    </source>
</evidence>
<comment type="caution">
    <text evidence="1">The sequence shown here is derived from an EMBL/GenBank/DDBJ whole genome shotgun (WGS) entry which is preliminary data.</text>
</comment>
<gene>
    <name evidence="1" type="ORF">U472_05105</name>
</gene>
<organism evidence="1 2">
    <name type="scientific">Orenia metallireducens</name>
    <dbReference type="NCBI Taxonomy" id="1413210"/>
    <lineage>
        <taxon>Bacteria</taxon>
        <taxon>Bacillati</taxon>
        <taxon>Bacillota</taxon>
        <taxon>Clostridia</taxon>
        <taxon>Halanaerobiales</taxon>
        <taxon>Halobacteroidaceae</taxon>
        <taxon>Orenia</taxon>
    </lineage>
</organism>
<reference evidence="2" key="1">
    <citation type="submission" date="2016-07" db="EMBL/GenBank/DDBJ databases">
        <authorList>
            <person name="Florea S."/>
            <person name="Webb J.S."/>
            <person name="Jaromczyk J."/>
            <person name="Schardl C.L."/>
        </authorList>
    </citation>
    <scope>NUCLEOTIDE SEQUENCE [LARGE SCALE GENOMIC DNA]</scope>
    <source>
        <strain evidence="2">Z6</strain>
    </source>
</reference>
<proteinExistence type="predicted"/>